<feature type="transmembrane region" description="Helical" evidence="2">
    <location>
        <begin position="146"/>
        <end position="166"/>
    </location>
</feature>
<dbReference type="AlphaFoldDB" id="A0A550C435"/>
<feature type="transmembrane region" description="Helical" evidence="2">
    <location>
        <begin position="261"/>
        <end position="282"/>
    </location>
</feature>
<evidence type="ECO:0000313" key="3">
    <source>
        <dbReference type="EMBL" id="TRM59572.1"/>
    </source>
</evidence>
<feature type="region of interest" description="Disordered" evidence="1">
    <location>
        <begin position="371"/>
        <end position="396"/>
    </location>
</feature>
<evidence type="ECO:0000256" key="2">
    <source>
        <dbReference type="SAM" id="Phobius"/>
    </source>
</evidence>
<keyword evidence="2" id="KW-1133">Transmembrane helix</keyword>
<proteinExistence type="predicted"/>
<feature type="transmembrane region" description="Helical" evidence="2">
    <location>
        <begin position="220"/>
        <end position="240"/>
    </location>
</feature>
<name>A0A550C435_9AGAR</name>
<gene>
    <name evidence="3" type="ORF">BD626DRAFT_585522</name>
</gene>
<accession>A0A550C435</accession>
<organism evidence="3 4">
    <name type="scientific">Schizophyllum amplum</name>
    <dbReference type="NCBI Taxonomy" id="97359"/>
    <lineage>
        <taxon>Eukaryota</taxon>
        <taxon>Fungi</taxon>
        <taxon>Dikarya</taxon>
        <taxon>Basidiomycota</taxon>
        <taxon>Agaricomycotina</taxon>
        <taxon>Agaricomycetes</taxon>
        <taxon>Agaricomycetidae</taxon>
        <taxon>Agaricales</taxon>
        <taxon>Schizophyllaceae</taxon>
        <taxon>Schizophyllum</taxon>
    </lineage>
</organism>
<protein>
    <submittedName>
        <fullName evidence="3">Uncharacterized protein</fullName>
    </submittedName>
</protein>
<evidence type="ECO:0000256" key="1">
    <source>
        <dbReference type="SAM" id="MobiDB-lite"/>
    </source>
</evidence>
<dbReference type="EMBL" id="VDMD01000027">
    <property type="protein sequence ID" value="TRM59572.1"/>
    <property type="molecule type" value="Genomic_DNA"/>
</dbReference>
<dbReference type="STRING" id="97359.A0A550C435"/>
<keyword evidence="2" id="KW-0812">Transmembrane</keyword>
<feature type="transmembrane region" description="Helical" evidence="2">
    <location>
        <begin position="178"/>
        <end position="200"/>
    </location>
</feature>
<keyword evidence="2" id="KW-0472">Membrane</keyword>
<keyword evidence="4" id="KW-1185">Reference proteome</keyword>
<feature type="transmembrane region" description="Helical" evidence="2">
    <location>
        <begin position="102"/>
        <end position="126"/>
    </location>
</feature>
<feature type="transmembrane region" description="Helical" evidence="2">
    <location>
        <begin position="288"/>
        <end position="307"/>
    </location>
</feature>
<feature type="transmembrane region" description="Helical" evidence="2">
    <location>
        <begin position="67"/>
        <end position="90"/>
    </location>
</feature>
<evidence type="ECO:0000313" key="4">
    <source>
        <dbReference type="Proteomes" id="UP000320762"/>
    </source>
</evidence>
<comment type="caution">
    <text evidence="3">The sequence shown here is derived from an EMBL/GenBank/DDBJ whole genome shotgun (WGS) entry which is preliminary data.</text>
</comment>
<dbReference type="Proteomes" id="UP000320762">
    <property type="component" value="Unassembled WGS sequence"/>
</dbReference>
<dbReference type="OrthoDB" id="3357408at2759"/>
<sequence length="396" mass="42950">MGGILQLTSILTKENQSFESCAGVDTAGPRTPTYKGDSYGRLACASRWLFSSESACAFMVNDALLQIGFASVAAQSLLQGVFLSISLFSIYLMFQRRRVDKFVLAGVIILIINATAHWIISFTELYMAVKSQDAPRYLSDLRDGQLTAKLTLIDMSLAVTDLLLIYRLYIVWWDHPIIVVPPLLLLGGGIAGAASSVGLIQRTDDTRMDTFFEEPSSPAIIAAFVLFIALNAYCTAMISWRIWAAGRCLGRVGGADLSRSFAIFIESAGLYLTYLIISLVIYLLHHPVYFLLTDCNVVFSAIAYVMMNVRVALGVTREGAPSRPSALEWAIASSPTTPSSALLTSSTNVTTSVDVEEATREGTRARLAQTRVNRSSAEMELPATGTRSDGPAGLPV</sequence>
<reference evidence="3 4" key="1">
    <citation type="journal article" date="2019" name="New Phytol.">
        <title>Comparative genomics reveals unique wood-decay strategies and fruiting body development in the Schizophyllaceae.</title>
        <authorList>
            <person name="Almasi E."/>
            <person name="Sahu N."/>
            <person name="Krizsan K."/>
            <person name="Balint B."/>
            <person name="Kovacs G.M."/>
            <person name="Kiss B."/>
            <person name="Cseklye J."/>
            <person name="Drula E."/>
            <person name="Henrissat B."/>
            <person name="Nagy I."/>
            <person name="Chovatia M."/>
            <person name="Adam C."/>
            <person name="LaButti K."/>
            <person name="Lipzen A."/>
            <person name="Riley R."/>
            <person name="Grigoriev I.V."/>
            <person name="Nagy L.G."/>
        </authorList>
    </citation>
    <scope>NUCLEOTIDE SEQUENCE [LARGE SCALE GENOMIC DNA]</scope>
    <source>
        <strain evidence="3 4">NL-1724</strain>
    </source>
</reference>